<evidence type="ECO:0000313" key="2">
    <source>
        <dbReference type="Proteomes" id="UP000548978"/>
    </source>
</evidence>
<dbReference type="AlphaFoldDB" id="A0A7W9E7A0"/>
<gene>
    <name evidence="1" type="ORF">FHS65_000188</name>
</gene>
<organism evidence="1 2">
    <name type="scientific">Brevundimonas halotolerans</name>
    <dbReference type="NCBI Taxonomy" id="69670"/>
    <lineage>
        <taxon>Bacteria</taxon>
        <taxon>Pseudomonadati</taxon>
        <taxon>Pseudomonadota</taxon>
        <taxon>Alphaproteobacteria</taxon>
        <taxon>Caulobacterales</taxon>
        <taxon>Caulobacteraceae</taxon>
        <taxon>Brevundimonas</taxon>
    </lineage>
</organism>
<proteinExistence type="predicted"/>
<dbReference type="Proteomes" id="UP000548978">
    <property type="component" value="Unassembled WGS sequence"/>
</dbReference>
<evidence type="ECO:0008006" key="3">
    <source>
        <dbReference type="Google" id="ProtNLM"/>
    </source>
</evidence>
<dbReference type="OrthoDB" id="7995069at2"/>
<evidence type="ECO:0000313" key="1">
    <source>
        <dbReference type="EMBL" id="MBB5659470.1"/>
    </source>
</evidence>
<keyword evidence="2" id="KW-1185">Reference proteome</keyword>
<sequence>MNIQRPIRETPVEEEDFFDMSNLRPKHTGLPMVVWVSHRGRARHDAREKVCRTPGDRIDIDDMAVVGIRPTPTLIEGPLDAASLKLVQKWIVLNEATLIGYWDGELDTVEMLQRLQRI</sequence>
<dbReference type="EMBL" id="JACIJB010000001">
    <property type="protein sequence ID" value="MBB5659470.1"/>
    <property type="molecule type" value="Genomic_DNA"/>
</dbReference>
<protein>
    <recommendedName>
        <fullName evidence="3">DUF4160 domain-containing protein</fullName>
    </recommendedName>
</protein>
<dbReference type="RefSeq" id="WP_123286472.1">
    <property type="nucleotide sequence ID" value="NZ_JACIJB010000001.1"/>
</dbReference>
<comment type="caution">
    <text evidence="1">The sequence shown here is derived from an EMBL/GenBank/DDBJ whole genome shotgun (WGS) entry which is preliminary data.</text>
</comment>
<name>A0A7W9E7A0_9CAUL</name>
<reference evidence="1 2" key="1">
    <citation type="submission" date="2020-08" db="EMBL/GenBank/DDBJ databases">
        <title>Genomic Encyclopedia of Type Strains, Phase IV (KMG-IV): sequencing the most valuable type-strain genomes for metagenomic binning, comparative biology and taxonomic classification.</title>
        <authorList>
            <person name="Goeker M."/>
        </authorList>
    </citation>
    <scope>NUCLEOTIDE SEQUENCE [LARGE SCALE GENOMIC DNA]</scope>
    <source>
        <strain evidence="1 2">DSM 24448</strain>
    </source>
</reference>
<accession>A0A7W9E7A0</accession>